<feature type="signal peptide" evidence="10">
    <location>
        <begin position="1"/>
        <end position="19"/>
    </location>
</feature>
<evidence type="ECO:0000313" key="12">
    <source>
        <dbReference type="EMBL" id="MED6225283.1"/>
    </source>
</evidence>
<evidence type="ECO:0000313" key="13">
    <source>
        <dbReference type="Proteomes" id="UP001341840"/>
    </source>
</evidence>
<evidence type="ECO:0000256" key="1">
    <source>
        <dbReference type="ARBA" id="ARBA00004479"/>
    </source>
</evidence>
<evidence type="ECO:0000256" key="8">
    <source>
        <dbReference type="ARBA" id="ARBA00023170"/>
    </source>
</evidence>
<evidence type="ECO:0000256" key="4">
    <source>
        <dbReference type="ARBA" id="ARBA00022729"/>
    </source>
</evidence>
<dbReference type="InterPro" id="IPR013210">
    <property type="entry name" value="LRR_N_plant-typ"/>
</dbReference>
<feature type="domain" description="Leucine-rich repeat-containing N-terminal plant-type" evidence="11">
    <location>
        <begin position="29"/>
        <end position="72"/>
    </location>
</feature>
<name>A0ABU6ZTE7_9FABA</name>
<evidence type="ECO:0000256" key="10">
    <source>
        <dbReference type="SAM" id="SignalP"/>
    </source>
</evidence>
<comment type="caution">
    <text evidence="12">The sequence shown here is derived from an EMBL/GenBank/DDBJ whole genome shotgun (WGS) entry which is preliminary data.</text>
</comment>
<dbReference type="InterPro" id="IPR046956">
    <property type="entry name" value="RLP23-like"/>
</dbReference>
<keyword evidence="2" id="KW-0433">Leucine-rich repeat</keyword>
<keyword evidence="9" id="KW-0325">Glycoprotein</keyword>
<evidence type="ECO:0000256" key="7">
    <source>
        <dbReference type="ARBA" id="ARBA00023136"/>
    </source>
</evidence>
<reference evidence="12 13" key="1">
    <citation type="journal article" date="2023" name="Plants (Basel)">
        <title>Bridging the Gap: Combining Genomics and Transcriptomics Approaches to Understand Stylosanthes scabra, an Orphan Legume from the Brazilian Caatinga.</title>
        <authorList>
            <person name="Ferreira-Neto J.R.C."/>
            <person name="da Silva M.D."/>
            <person name="Binneck E."/>
            <person name="de Melo N.F."/>
            <person name="da Silva R.H."/>
            <person name="de Melo A.L.T.M."/>
            <person name="Pandolfi V."/>
            <person name="Bustamante F.O."/>
            <person name="Brasileiro-Vidal A.C."/>
            <person name="Benko-Iseppon A.M."/>
        </authorList>
    </citation>
    <scope>NUCLEOTIDE SEQUENCE [LARGE SCALE GENOMIC DNA]</scope>
    <source>
        <tissue evidence="12">Leaves</tissue>
    </source>
</reference>
<evidence type="ECO:0000256" key="3">
    <source>
        <dbReference type="ARBA" id="ARBA00022692"/>
    </source>
</evidence>
<keyword evidence="6" id="KW-1133">Transmembrane helix</keyword>
<evidence type="ECO:0000256" key="6">
    <source>
        <dbReference type="ARBA" id="ARBA00022989"/>
    </source>
</evidence>
<dbReference type="EMBL" id="JASCZI010273749">
    <property type="protein sequence ID" value="MED6225283.1"/>
    <property type="molecule type" value="Genomic_DNA"/>
</dbReference>
<feature type="chain" id="PRO_5047023918" description="Leucine-rich repeat-containing N-terminal plant-type domain-containing protein" evidence="10">
    <location>
        <begin position="20"/>
        <end position="317"/>
    </location>
</feature>
<dbReference type="InterPro" id="IPR032675">
    <property type="entry name" value="LRR_dom_sf"/>
</dbReference>
<protein>
    <recommendedName>
        <fullName evidence="11">Leucine-rich repeat-containing N-terminal plant-type domain-containing protein</fullName>
    </recommendedName>
</protein>
<dbReference type="PANTHER" id="PTHR48063">
    <property type="entry name" value="LRR RECEPTOR-LIKE KINASE"/>
    <property type="match status" value="1"/>
</dbReference>
<keyword evidence="5" id="KW-0677">Repeat</keyword>
<evidence type="ECO:0000259" key="11">
    <source>
        <dbReference type="Pfam" id="PF08263"/>
    </source>
</evidence>
<keyword evidence="4 10" id="KW-0732">Signal</keyword>
<keyword evidence="3" id="KW-0812">Transmembrane</keyword>
<dbReference type="Proteomes" id="UP001341840">
    <property type="component" value="Unassembled WGS sequence"/>
</dbReference>
<organism evidence="12 13">
    <name type="scientific">Stylosanthes scabra</name>
    <dbReference type="NCBI Taxonomy" id="79078"/>
    <lineage>
        <taxon>Eukaryota</taxon>
        <taxon>Viridiplantae</taxon>
        <taxon>Streptophyta</taxon>
        <taxon>Embryophyta</taxon>
        <taxon>Tracheophyta</taxon>
        <taxon>Spermatophyta</taxon>
        <taxon>Magnoliopsida</taxon>
        <taxon>eudicotyledons</taxon>
        <taxon>Gunneridae</taxon>
        <taxon>Pentapetalae</taxon>
        <taxon>rosids</taxon>
        <taxon>fabids</taxon>
        <taxon>Fabales</taxon>
        <taxon>Fabaceae</taxon>
        <taxon>Papilionoideae</taxon>
        <taxon>50 kb inversion clade</taxon>
        <taxon>dalbergioids sensu lato</taxon>
        <taxon>Dalbergieae</taxon>
        <taxon>Pterocarpus clade</taxon>
        <taxon>Stylosanthes</taxon>
    </lineage>
</organism>
<sequence>MRISLNSFAFVVLLLFTITADLRLGCIEKESQALLNFKRSLHSVFEADPSSPPILPSWEGHECCQWEGIACNNVTGHVVKIEISRSCVPCISSWDDTADIEPKYDDLLPDFPIKFFGSMQQLRYLSLWTEFEGMIPSSIGNLTNLHVLQIASFHEAYSDDLSWVAQLSSLQYLGFYRDDLSKANNLFQVLNMLPSLSQIHLFDCGLGRMPIPLHPINLMNLTNVQVPNLACNNLKDPLNKLVGLYLGGNRFSGRFLPNPQNMTTGDFDSSNTNLCSNRFVHNVQNMTFMSFIRDFDLSNSNLCSVPSWLSRCKSIEK</sequence>
<comment type="subcellular location">
    <subcellularLocation>
        <location evidence="1">Membrane</location>
        <topology evidence="1">Single-pass type I membrane protein</topology>
    </subcellularLocation>
</comment>
<keyword evidence="7" id="KW-0472">Membrane</keyword>
<dbReference type="SUPFAM" id="SSF52058">
    <property type="entry name" value="L domain-like"/>
    <property type="match status" value="1"/>
</dbReference>
<dbReference type="Pfam" id="PF08263">
    <property type="entry name" value="LRRNT_2"/>
    <property type="match status" value="1"/>
</dbReference>
<dbReference type="Gene3D" id="3.80.10.10">
    <property type="entry name" value="Ribonuclease Inhibitor"/>
    <property type="match status" value="2"/>
</dbReference>
<keyword evidence="8" id="KW-0675">Receptor</keyword>
<evidence type="ECO:0000256" key="5">
    <source>
        <dbReference type="ARBA" id="ARBA00022737"/>
    </source>
</evidence>
<gene>
    <name evidence="12" type="ORF">PIB30_092236</name>
</gene>
<keyword evidence="13" id="KW-1185">Reference proteome</keyword>
<dbReference type="PANTHER" id="PTHR48063:SF98">
    <property type="entry name" value="LRR RECEPTOR-LIKE SERINE_THREONINE-PROTEIN KINASE FLS2"/>
    <property type="match status" value="1"/>
</dbReference>
<evidence type="ECO:0000256" key="2">
    <source>
        <dbReference type="ARBA" id="ARBA00022614"/>
    </source>
</evidence>
<accession>A0ABU6ZTE7</accession>
<evidence type="ECO:0000256" key="9">
    <source>
        <dbReference type="ARBA" id="ARBA00023180"/>
    </source>
</evidence>
<proteinExistence type="predicted"/>